<proteinExistence type="predicted"/>
<protein>
    <submittedName>
        <fullName evidence="1">Retrovirus-related Pol polyprotein from type-1 retrotransposable element R2</fullName>
    </submittedName>
</protein>
<dbReference type="EMBL" id="BPLR01009166">
    <property type="protein sequence ID" value="GIY30006.1"/>
    <property type="molecule type" value="Genomic_DNA"/>
</dbReference>
<organism evidence="1 2">
    <name type="scientific">Caerostris extrusa</name>
    <name type="common">Bark spider</name>
    <name type="synonym">Caerostris bankana</name>
    <dbReference type="NCBI Taxonomy" id="172846"/>
    <lineage>
        <taxon>Eukaryota</taxon>
        <taxon>Metazoa</taxon>
        <taxon>Ecdysozoa</taxon>
        <taxon>Arthropoda</taxon>
        <taxon>Chelicerata</taxon>
        <taxon>Arachnida</taxon>
        <taxon>Araneae</taxon>
        <taxon>Araneomorphae</taxon>
        <taxon>Entelegynae</taxon>
        <taxon>Araneoidea</taxon>
        <taxon>Araneidae</taxon>
        <taxon>Caerostris</taxon>
    </lineage>
</organism>
<dbReference type="AlphaFoldDB" id="A0AAV4SA41"/>
<evidence type="ECO:0000313" key="1">
    <source>
        <dbReference type="EMBL" id="GIY30006.1"/>
    </source>
</evidence>
<keyword evidence="2" id="KW-1185">Reference proteome</keyword>
<reference evidence="1 2" key="1">
    <citation type="submission" date="2021-06" db="EMBL/GenBank/DDBJ databases">
        <title>Caerostris extrusa draft genome.</title>
        <authorList>
            <person name="Kono N."/>
            <person name="Arakawa K."/>
        </authorList>
    </citation>
    <scope>NUCLEOTIDE SEQUENCE [LARGE SCALE GENOMIC DNA]</scope>
</reference>
<sequence length="202" mass="22604">MAEFDHARFLGKPVGFNAGPDYSNINEMCELGMEHSVFRSVPLAALMPLKPSSRPHAETWVRIPLAAEESDLNLVDAAFKLLTSKDEHVRLLARVTPQQDCATACPRCSFLTQILTEFMSGVIEGRYATSSNKLSTPGLWPGLGQRRLNIGGHFVDGVPRLAFQDLILKPQQRRRILHSIRNRLRTNRSLILRNKAQSGQAF</sequence>
<comment type="caution">
    <text evidence="1">The sequence shown here is derived from an EMBL/GenBank/DDBJ whole genome shotgun (WGS) entry which is preliminary data.</text>
</comment>
<gene>
    <name evidence="1" type="primary">PO21_53</name>
    <name evidence="1" type="ORF">CEXT_464741</name>
</gene>
<evidence type="ECO:0000313" key="2">
    <source>
        <dbReference type="Proteomes" id="UP001054945"/>
    </source>
</evidence>
<accession>A0AAV4SA41</accession>
<name>A0AAV4SA41_CAEEX</name>
<dbReference type="Proteomes" id="UP001054945">
    <property type="component" value="Unassembled WGS sequence"/>
</dbReference>